<evidence type="ECO:0000313" key="2">
    <source>
        <dbReference type="EMBL" id="GER39818.1"/>
    </source>
</evidence>
<comment type="caution">
    <text evidence="2">The sequence shown here is derived from an EMBL/GenBank/DDBJ whole genome shotgun (WGS) entry which is preliminary data.</text>
</comment>
<proteinExistence type="predicted"/>
<dbReference type="AlphaFoldDB" id="A0A5A7Q4J7"/>
<feature type="region of interest" description="Disordered" evidence="1">
    <location>
        <begin position="1"/>
        <end position="25"/>
    </location>
</feature>
<dbReference type="EMBL" id="BKCP01005739">
    <property type="protein sequence ID" value="GER39818.1"/>
    <property type="molecule type" value="Genomic_DNA"/>
</dbReference>
<dbReference type="Proteomes" id="UP000325081">
    <property type="component" value="Unassembled WGS sequence"/>
</dbReference>
<sequence>MGRDGRRRIGGWRMSNGRTADGERRQKLGARRWRTARPDGGEWVEGRIRFFVWRRGGMAIDIIQGKEISLVEAIDVGIIEGYKHGKEKKIEIIEEIGKEMKIVDIVELVEMERATCHHWVMKTLKKS</sequence>
<accession>A0A5A7Q4J7</accession>
<gene>
    <name evidence="2" type="ORF">STAS_16454</name>
</gene>
<reference evidence="3" key="1">
    <citation type="journal article" date="2019" name="Curr. Biol.">
        <title>Genome Sequence of Striga asiatica Provides Insight into the Evolution of Plant Parasitism.</title>
        <authorList>
            <person name="Yoshida S."/>
            <person name="Kim S."/>
            <person name="Wafula E.K."/>
            <person name="Tanskanen J."/>
            <person name="Kim Y.M."/>
            <person name="Honaas L."/>
            <person name="Yang Z."/>
            <person name="Spallek T."/>
            <person name="Conn C.E."/>
            <person name="Ichihashi Y."/>
            <person name="Cheong K."/>
            <person name="Cui S."/>
            <person name="Der J.P."/>
            <person name="Gundlach H."/>
            <person name="Jiao Y."/>
            <person name="Hori C."/>
            <person name="Ishida J.K."/>
            <person name="Kasahara H."/>
            <person name="Kiba T."/>
            <person name="Kim M.S."/>
            <person name="Koo N."/>
            <person name="Laohavisit A."/>
            <person name="Lee Y.H."/>
            <person name="Lumba S."/>
            <person name="McCourt P."/>
            <person name="Mortimer J.C."/>
            <person name="Mutuku J.M."/>
            <person name="Nomura T."/>
            <person name="Sasaki-Sekimoto Y."/>
            <person name="Seto Y."/>
            <person name="Wang Y."/>
            <person name="Wakatake T."/>
            <person name="Sakakibara H."/>
            <person name="Demura T."/>
            <person name="Yamaguchi S."/>
            <person name="Yoneyama K."/>
            <person name="Manabe R.I."/>
            <person name="Nelson D.C."/>
            <person name="Schulman A.H."/>
            <person name="Timko M.P."/>
            <person name="dePamphilis C.W."/>
            <person name="Choi D."/>
            <person name="Shirasu K."/>
        </authorList>
    </citation>
    <scope>NUCLEOTIDE SEQUENCE [LARGE SCALE GENOMIC DNA]</scope>
    <source>
        <strain evidence="3">cv. UVA1</strain>
    </source>
</reference>
<name>A0A5A7Q4J7_STRAF</name>
<organism evidence="2 3">
    <name type="scientific">Striga asiatica</name>
    <name type="common">Asiatic witchweed</name>
    <name type="synonym">Buchnera asiatica</name>
    <dbReference type="NCBI Taxonomy" id="4170"/>
    <lineage>
        <taxon>Eukaryota</taxon>
        <taxon>Viridiplantae</taxon>
        <taxon>Streptophyta</taxon>
        <taxon>Embryophyta</taxon>
        <taxon>Tracheophyta</taxon>
        <taxon>Spermatophyta</taxon>
        <taxon>Magnoliopsida</taxon>
        <taxon>eudicotyledons</taxon>
        <taxon>Gunneridae</taxon>
        <taxon>Pentapetalae</taxon>
        <taxon>asterids</taxon>
        <taxon>lamiids</taxon>
        <taxon>Lamiales</taxon>
        <taxon>Orobanchaceae</taxon>
        <taxon>Buchnereae</taxon>
        <taxon>Striga</taxon>
    </lineage>
</organism>
<keyword evidence="3" id="KW-1185">Reference proteome</keyword>
<evidence type="ECO:0000313" key="3">
    <source>
        <dbReference type="Proteomes" id="UP000325081"/>
    </source>
</evidence>
<protein>
    <submittedName>
        <fullName evidence="2">Glycerol-3-phosphate dehydrogenase [NAD(P)+]</fullName>
    </submittedName>
</protein>
<evidence type="ECO:0000256" key="1">
    <source>
        <dbReference type="SAM" id="MobiDB-lite"/>
    </source>
</evidence>
<feature type="compositionally biased region" description="Basic residues" evidence="1">
    <location>
        <begin position="1"/>
        <end position="10"/>
    </location>
</feature>